<dbReference type="EC" id="5.2.1.8" evidence="2"/>
<feature type="domain" description="PpiC" evidence="7">
    <location>
        <begin position="157"/>
        <end position="247"/>
    </location>
</feature>
<protein>
    <recommendedName>
        <fullName evidence="2">peptidylprolyl isomerase</fullName>
        <ecNumber evidence="2">5.2.1.8</ecNumber>
    </recommendedName>
</protein>
<organism evidence="8 9">
    <name type="scientific">Ferviditalea candida</name>
    <dbReference type="NCBI Taxonomy" id="3108399"/>
    <lineage>
        <taxon>Bacteria</taxon>
        <taxon>Bacillati</taxon>
        <taxon>Bacillota</taxon>
        <taxon>Bacilli</taxon>
        <taxon>Bacillales</taxon>
        <taxon>Paenibacillaceae</taxon>
        <taxon>Ferviditalea</taxon>
    </lineage>
</organism>
<comment type="caution">
    <text evidence="8">The sequence shown here is derived from an EMBL/GenBank/DDBJ whole genome shotgun (WGS) entry which is preliminary data.</text>
</comment>
<dbReference type="EMBL" id="JAYJLD010000053">
    <property type="protein sequence ID" value="MEB3103841.1"/>
    <property type="molecule type" value="Genomic_DNA"/>
</dbReference>
<evidence type="ECO:0000256" key="4">
    <source>
        <dbReference type="ARBA" id="ARBA00023110"/>
    </source>
</evidence>
<dbReference type="Pfam" id="PF13145">
    <property type="entry name" value="Rotamase_2"/>
    <property type="match status" value="1"/>
</dbReference>
<dbReference type="RefSeq" id="WP_371755968.1">
    <property type="nucleotide sequence ID" value="NZ_JAYJLD010000053.1"/>
</dbReference>
<reference evidence="8" key="1">
    <citation type="submission" date="2023-12" db="EMBL/GenBank/DDBJ databases">
        <title>Fervidustalea candida gen. nov., sp. nov., a novel member of the family Paenibacillaceae isolated from a geothermal area.</title>
        <authorList>
            <person name="Li W.-J."/>
            <person name="Jiao J.-Y."/>
            <person name="Chen Y."/>
        </authorList>
    </citation>
    <scope>NUCLEOTIDE SEQUENCE</scope>
    <source>
        <strain evidence="8">SYSU GA230002</strain>
    </source>
</reference>
<dbReference type="PROSITE" id="PS50198">
    <property type="entry name" value="PPIC_PPIASE_2"/>
    <property type="match status" value="1"/>
</dbReference>
<dbReference type="PANTHER" id="PTHR47245:SF1">
    <property type="entry name" value="FOLDASE PROTEIN PRSA"/>
    <property type="match status" value="1"/>
</dbReference>
<comment type="catalytic activity">
    <reaction evidence="1">
        <text>[protein]-peptidylproline (omega=180) = [protein]-peptidylproline (omega=0)</text>
        <dbReference type="Rhea" id="RHEA:16237"/>
        <dbReference type="Rhea" id="RHEA-COMP:10747"/>
        <dbReference type="Rhea" id="RHEA-COMP:10748"/>
        <dbReference type="ChEBI" id="CHEBI:83833"/>
        <dbReference type="ChEBI" id="CHEBI:83834"/>
        <dbReference type="EC" id="5.2.1.8"/>
    </reaction>
</comment>
<dbReference type="PANTHER" id="PTHR47245">
    <property type="entry name" value="PEPTIDYLPROLYL ISOMERASE"/>
    <property type="match status" value="1"/>
</dbReference>
<keyword evidence="9" id="KW-1185">Reference proteome</keyword>
<evidence type="ECO:0000256" key="6">
    <source>
        <dbReference type="PROSITE-ProRule" id="PRU00278"/>
    </source>
</evidence>
<dbReference type="Gene3D" id="3.10.50.40">
    <property type="match status" value="1"/>
</dbReference>
<dbReference type="GO" id="GO:0003755">
    <property type="term" value="F:peptidyl-prolyl cis-trans isomerase activity"/>
    <property type="evidence" value="ECO:0007669"/>
    <property type="project" value="UniProtKB-EC"/>
</dbReference>
<keyword evidence="3" id="KW-0732">Signal</keyword>
<name>A0ABU5ZMU5_9BACL</name>
<dbReference type="Gene3D" id="1.10.4030.10">
    <property type="entry name" value="Porin chaperone SurA, peptide-binding domain"/>
    <property type="match status" value="1"/>
</dbReference>
<evidence type="ECO:0000256" key="2">
    <source>
        <dbReference type="ARBA" id="ARBA00013194"/>
    </source>
</evidence>
<dbReference type="InterPro" id="IPR000297">
    <property type="entry name" value="PPIase_PpiC"/>
</dbReference>
<dbReference type="InterPro" id="IPR050245">
    <property type="entry name" value="PrsA_foldase"/>
</dbReference>
<dbReference type="Proteomes" id="UP001310386">
    <property type="component" value="Unassembled WGS sequence"/>
</dbReference>
<accession>A0ABU5ZMU5</accession>
<dbReference type="Pfam" id="PF13624">
    <property type="entry name" value="SurA_N_3"/>
    <property type="match status" value="1"/>
</dbReference>
<evidence type="ECO:0000259" key="7">
    <source>
        <dbReference type="PROSITE" id="PS50198"/>
    </source>
</evidence>
<proteinExistence type="predicted"/>
<evidence type="ECO:0000313" key="9">
    <source>
        <dbReference type="Proteomes" id="UP001310386"/>
    </source>
</evidence>
<sequence length="297" mass="33001">MQISNRKWMIVSLVLLVGLAVYVFTYPPVQRNGEAVAKVNGVTIGKDQLYEELLAGGGKQALQNMIDKELIRQEAEKAGIKVTVDDIEQQLKSIRSTFPSEAEFQQTLAMYNMTLEDLKKEMESQVQLRKLLAPQIKVTDDDIKQFYNSHLEDLKEPEQVKASHILVGGKEEAAAILADLKKGADFAAIAKEKSLDSATKDNGGDLGFFAKGDMEEAFEKAAFSLPVGSLSDPVQTSNGYHIIKVTEHKQAHTPTLDEKKAEIREQLVNEQLSSLSSTWLEEKRAKAKIENYLDSTS</sequence>
<dbReference type="SUPFAM" id="SSF109998">
    <property type="entry name" value="Triger factor/SurA peptide-binding domain-like"/>
    <property type="match status" value="1"/>
</dbReference>
<evidence type="ECO:0000256" key="3">
    <source>
        <dbReference type="ARBA" id="ARBA00022729"/>
    </source>
</evidence>
<keyword evidence="4 6" id="KW-0697">Rotamase</keyword>
<evidence type="ECO:0000313" key="8">
    <source>
        <dbReference type="EMBL" id="MEB3103841.1"/>
    </source>
</evidence>
<dbReference type="InterPro" id="IPR046357">
    <property type="entry name" value="PPIase_dom_sf"/>
</dbReference>
<evidence type="ECO:0000256" key="5">
    <source>
        <dbReference type="ARBA" id="ARBA00023235"/>
    </source>
</evidence>
<keyword evidence="5 6" id="KW-0413">Isomerase</keyword>
<dbReference type="InterPro" id="IPR027304">
    <property type="entry name" value="Trigger_fact/SurA_dom_sf"/>
</dbReference>
<evidence type="ECO:0000256" key="1">
    <source>
        <dbReference type="ARBA" id="ARBA00000971"/>
    </source>
</evidence>
<dbReference type="SUPFAM" id="SSF54534">
    <property type="entry name" value="FKBP-like"/>
    <property type="match status" value="1"/>
</dbReference>
<gene>
    <name evidence="8" type="ORF">VF724_19680</name>
</gene>